<organism evidence="2 3">
    <name type="scientific">Devosia geojensis</name>
    <dbReference type="NCBI Taxonomy" id="443610"/>
    <lineage>
        <taxon>Bacteria</taxon>
        <taxon>Pseudomonadati</taxon>
        <taxon>Pseudomonadota</taxon>
        <taxon>Alphaproteobacteria</taxon>
        <taxon>Hyphomicrobiales</taxon>
        <taxon>Devosiaceae</taxon>
        <taxon>Devosia</taxon>
    </lineage>
</organism>
<dbReference type="AlphaFoldDB" id="A0A0F5FXU6"/>
<sequence>MMSMDEAVEAVLRLPQGSLIGIDGLPCSGKSTLVERIERRMQAACIYLDDFVRPEQDWPSRNRPAFPFEYIQYEAFLSTVRALAEEGTCSFHPYDWQTRAVVPEARTITREQTVIVEGVSALHPELAPLYDLKIFVESDRATTLDASFARGVGGWETEWRELFLPSADLYMATDPKGRADLTVAGGVEALGGAI</sequence>
<dbReference type="SUPFAM" id="SSF52540">
    <property type="entry name" value="P-loop containing nucleoside triphosphate hydrolases"/>
    <property type="match status" value="1"/>
</dbReference>
<keyword evidence="3" id="KW-1185">Reference proteome</keyword>
<evidence type="ECO:0000313" key="3">
    <source>
        <dbReference type="Proteomes" id="UP000033632"/>
    </source>
</evidence>
<dbReference type="Proteomes" id="UP000033632">
    <property type="component" value="Unassembled WGS sequence"/>
</dbReference>
<feature type="domain" description="Phosphoribulokinase/uridine kinase" evidence="1">
    <location>
        <begin position="19"/>
        <end position="140"/>
    </location>
</feature>
<dbReference type="InterPro" id="IPR027417">
    <property type="entry name" value="P-loop_NTPase"/>
</dbReference>
<dbReference type="EMBL" id="JZEX01000020">
    <property type="protein sequence ID" value="KKB13674.1"/>
    <property type="molecule type" value="Genomic_DNA"/>
</dbReference>
<dbReference type="Pfam" id="PF00485">
    <property type="entry name" value="PRK"/>
    <property type="match status" value="1"/>
</dbReference>
<dbReference type="GO" id="GO:0005524">
    <property type="term" value="F:ATP binding"/>
    <property type="evidence" value="ECO:0007669"/>
    <property type="project" value="InterPro"/>
</dbReference>
<dbReference type="RefSeq" id="WP_046106689.1">
    <property type="nucleotide sequence ID" value="NZ_JZEX01000020.1"/>
</dbReference>
<comment type="caution">
    <text evidence="2">The sequence shown here is derived from an EMBL/GenBank/DDBJ whole genome shotgun (WGS) entry which is preliminary data.</text>
</comment>
<reference evidence="2 3" key="1">
    <citation type="submission" date="2015-03" db="EMBL/GenBank/DDBJ databases">
        <authorList>
            <person name="Hassan Y.I."/>
            <person name="Lepp D."/>
            <person name="Li X.-Z."/>
            <person name="Zhou T."/>
        </authorList>
    </citation>
    <scope>NUCLEOTIDE SEQUENCE [LARGE SCALE GENOMIC DNA]</scope>
    <source>
        <strain evidence="2 3">BD-c194</strain>
    </source>
</reference>
<dbReference type="InterPro" id="IPR006083">
    <property type="entry name" value="PRK/URK"/>
</dbReference>
<evidence type="ECO:0000313" key="2">
    <source>
        <dbReference type="EMBL" id="KKB13674.1"/>
    </source>
</evidence>
<dbReference type="OrthoDB" id="7375480at2"/>
<proteinExistence type="predicted"/>
<dbReference type="PATRIC" id="fig|443610.3.peg.2632"/>
<dbReference type="STRING" id="443610.VE25_00885"/>
<accession>A0A0F5FXU6</accession>
<protein>
    <recommendedName>
        <fullName evidence="1">Phosphoribulokinase/uridine kinase domain-containing protein</fullName>
    </recommendedName>
</protein>
<gene>
    <name evidence="2" type="ORF">VE25_00885</name>
</gene>
<dbReference type="GO" id="GO:0016301">
    <property type="term" value="F:kinase activity"/>
    <property type="evidence" value="ECO:0007669"/>
    <property type="project" value="InterPro"/>
</dbReference>
<dbReference type="PANTHER" id="PTHR10285">
    <property type="entry name" value="URIDINE KINASE"/>
    <property type="match status" value="1"/>
</dbReference>
<name>A0A0F5FXU6_9HYPH</name>
<dbReference type="Gene3D" id="3.40.50.300">
    <property type="entry name" value="P-loop containing nucleotide triphosphate hydrolases"/>
    <property type="match status" value="1"/>
</dbReference>
<evidence type="ECO:0000259" key="1">
    <source>
        <dbReference type="Pfam" id="PF00485"/>
    </source>
</evidence>